<evidence type="ECO:0000256" key="8">
    <source>
        <dbReference type="ARBA" id="ARBA00047883"/>
    </source>
</evidence>
<evidence type="ECO:0000256" key="5">
    <source>
        <dbReference type="ARBA" id="ARBA00022977"/>
    </source>
</evidence>
<evidence type="ECO:0000256" key="7">
    <source>
        <dbReference type="ARBA" id="ARBA00047851"/>
    </source>
</evidence>
<feature type="region of interest" description="Thiamine-phosphate synthase" evidence="9">
    <location>
        <begin position="134"/>
        <end position="374"/>
    </location>
</feature>
<sequence length="374" mass="41902">MAEQNFSQNNLQTQSQRILCRILDANLDRSREALRVIEEWCRFGLESAELSNRCKQLRQALAIWHVDELRQARNTPADVGTALTHDNEEKRSSLQAVLRANFCRLQEAMRVLEEYGKVYDPQMGEAFKQMRYQVYTLESQILSLDLPTDFSADANEDRRRTRLQKLQDAHLYLVTMPSDHLLETVEEALQGGVKIVQYRQKEEDDGDRVAIAQQLCQICHQYNALFLVNDRVDIALAVGADGVHLGQQDMPVAIARSILGKEFIIGQSTTNPDELQRAIDAKADYVGVGPVHATPTKPGKAAAGFDYVRYAAQTLDPKELPWYAIGGIDADNLAEVVNAGARRVAVVRSLMQVENPALTAQQMLSIVCGQHQSV</sequence>
<dbReference type="HAMAP" id="MF_01327">
    <property type="entry name" value="TMP_synthase_cyanobact"/>
    <property type="match status" value="1"/>
</dbReference>
<dbReference type="GO" id="GO:0005737">
    <property type="term" value="C:cytoplasm"/>
    <property type="evidence" value="ECO:0007669"/>
    <property type="project" value="TreeGrafter"/>
</dbReference>
<feature type="binding site" evidence="9">
    <location>
        <position position="327"/>
    </location>
    <ligand>
        <name>2-[(2R,5Z)-2-carboxy-4-methylthiazol-5(2H)-ylidene]ethyl phosphate</name>
        <dbReference type="ChEBI" id="CHEBI:62899"/>
    </ligand>
</feature>
<dbReference type="RefSeq" id="WP_330485575.1">
    <property type="nucleotide sequence ID" value="NZ_JAZBJZ010000114.1"/>
</dbReference>
<dbReference type="GO" id="GO:0009229">
    <property type="term" value="P:thiamine diphosphate biosynthetic process"/>
    <property type="evidence" value="ECO:0007669"/>
    <property type="project" value="UniProtKB-UniRule"/>
</dbReference>
<dbReference type="GO" id="GO:0000287">
    <property type="term" value="F:magnesium ion binding"/>
    <property type="evidence" value="ECO:0007669"/>
    <property type="project" value="UniProtKB-UniRule"/>
</dbReference>
<keyword evidence="5 9" id="KW-0784">Thiamine biosynthesis</keyword>
<feature type="binding site" evidence="9">
    <location>
        <position position="297"/>
    </location>
    <ligand>
        <name>4-amino-2-methyl-5-(diphosphooxymethyl)pyrimidine</name>
        <dbReference type="ChEBI" id="CHEBI:57841"/>
    </ligand>
</feature>
<evidence type="ECO:0000256" key="10">
    <source>
        <dbReference type="RuleBase" id="RU003826"/>
    </source>
</evidence>
<dbReference type="InterPro" id="IPR034291">
    <property type="entry name" value="TMP_synthase"/>
</dbReference>
<evidence type="ECO:0000256" key="11">
    <source>
        <dbReference type="RuleBase" id="RU004253"/>
    </source>
</evidence>
<evidence type="ECO:0000313" key="14">
    <source>
        <dbReference type="EMBL" id="MEE3719139.1"/>
    </source>
</evidence>
<dbReference type="Proteomes" id="UP001333818">
    <property type="component" value="Unassembled WGS sequence"/>
</dbReference>
<feature type="domain" description="ThiD2" evidence="13">
    <location>
        <begin position="21"/>
        <end position="139"/>
    </location>
</feature>
<dbReference type="PANTHER" id="PTHR20857">
    <property type="entry name" value="THIAMINE-PHOSPHATE PYROPHOSPHORYLASE"/>
    <property type="match status" value="1"/>
</dbReference>
<dbReference type="InterPro" id="IPR016229">
    <property type="entry name" value="TMP_synthase_cyanobac_bac"/>
</dbReference>
<dbReference type="SUPFAM" id="SSF51391">
    <property type="entry name" value="Thiamin phosphate synthase"/>
    <property type="match status" value="1"/>
</dbReference>
<keyword evidence="4 9" id="KW-0460">Magnesium</keyword>
<feature type="binding site" evidence="9">
    <location>
        <position position="230"/>
    </location>
    <ligand>
        <name>Mg(2+)</name>
        <dbReference type="ChEBI" id="CHEBI:18420"/>
    </ligand>
</feature>
<dbReference type="InterPro" id="IPR041397">
    <property type="entry name" value="ThiD2"/>
</dbReference>
<dbReference type="Pfam" id="PF02581">
    <property type="entry name" value="TMP-TENI"/>
    <property type="match status" value="1"/>
</dbReference>
<feature type="binding site" evidence="9">
    <location>
        <position position="249"/>
    </location>
    <ligand>
        <name>Mg(2+)</name>
        <dbReference type="ChEBI" id="CHEBI:18420"/>
    </ligand>
</feature>
<organism evidence="14 15">
    <name type="scientific">Tumidithrix elongata BACA0141</name>
    <dbReference type="NCBI Taxonomy" id="2716417"/>
    <lineage>
        <taxon>Bacteria</taxon>
        <taxon>Bacillati</taxon>
        <taxon>Cyanobacteriota</taxon>
        <taxon>Cyanophyceae</taxon>
        <taxon>Pseudanabaenales</taxon>
        <taxon>Pseudanabaenaceae</taxon>
        <taxon>Tumidithrix</taxon>
        <taxon>Tumidithrix elongata</taxon>
    </lineage>
</organism>
<evidence type="ECO:0000259" key="12">
    <source>
        <dbReference type="Pfam" id="PF02581"/>
    </source>
</evidence>
<proteinExistence type="inferred from homology"/>
<feature type="binding site" evidence="9">
    <location>
        <begin position="197"/>
        <end position="201"/>
    </location>
    <ligand>
        <name>4-amino-2-methyl-5-(diphosphooxymethyl)pyrimidine</name>
        <dbReference type="ChEBI" id="CHEBI:57841"/>
    </ligand>
</feature>
<keyword evidence="15" id="KW-1185">Reference proteome</keyword>
<dbReference type="Pfam" id="PF17792">
    <property type="entry name" value="ThiD2"/>
    <property type="match status" value="1"/>
</dbReference>
<keyword evidence="3 9" id="KW-0479">Metal-binding</keyword>
<evidence type="ECO:0000256" key="6">
    <source>
        <dbReference type="ARBA" id="ARBA00047334"/>
    </source>
</evidence>
<reference evidence="14" key="1">
    <citation type="submission" date="2024-01" db="EMBL/GenBank/DDBJ databases">
        <title>Bank of Algae and Cyanobacteria of the Azores (BACA) strain genomes.</title>
        <authorList>
            <person name="Luz R."/>
            <person name="Cordeiro R."/>
            <person name="Fonseca A."/>
            <person name="Goncalves V."/>
        </authorList>
    </citation>
    <scope>NUCLEOTIDE SEQUENCE</scope>
    <source>
        <strain evidence="14">BACA0141</strain>
    </source>
</reference>
<dbReference type="GO" id="GO:0009228">
    <property type="term" value="P:thiamine biosynthetic process"/>
    <property type="evidence" value="ECO:0007669"/>
    <property type="project" value="UniProtKB-KW"/>
</dbReference>
<evidence type="ECO:0000259" key="13">
    <source>
        <dbReference type="Pfam" id="PF17792"/>
    </source>
</evidence>
<dbReference type="PIRSF" id="PIRSF000512">
    <property type="entry name" value="TMP_PPase_Cyanobac_prd"/>
    <property type="match status" value="1"/>
</dbReference>
<dbReference type="FunFam" id="3.20.20.70:FF:000096">
    <property type="entry name" value="Thiamine-phosphate synthase"/>
    <property type="match status" value="1"/>
</dbReference>
<dbReference type="Gene3D" id="3.20.20.70">
    <property type="entry name" value="Aldolase class I"/>
    <property type="match status" value="1"/>
</dbReference>
<feature type="binding site" evidence="9">
    <location>
        <position position="268"/>
    </location>
    <ligand>
        <name>4-amino-2-methyl-5-(diphosphooxymethyl)pyrimidine</name>
        <dbReference type="ChEBI" id="CHEBI:57841"/>
    </ligand>
</feature>
<feature type="region of interest" description="Unknown" evidence="9">
    <location>
        <begin position="1"/>
        <end position="133"/>
    </location>
</feature>
<comment type="cofactor">
    <cofactor evidence="9">
        <name>Mg(2+)</name>
        <dbReference type="ChEBI" id="CHEBI:18420"/>
    </cofactor>
    <text evidence="9">Binds 1 Mg(2+) ion per subunit.</text>
</comment>
<keyword evidence="2 9" id="KW-0808">Transferase</keyword>
<evidence type="ECO:0000256" key="1">
    <source>
        <dbReference type="ARBA" id="ARBA00005165"/>
    </source>
</evidence>
<comment type="catalytic activity">
    <reaction evidence="6 9 10">
        <text>4-methyl-5-(2-phosphooxyethyl)-thiazole + 4-amino-2-methyl-5-(diphosphooxymethyl)pyrimidine + H(+) = thiamine phosphate + diphosphate</text>
        <dbReference type="Rhea" id="RHEA:22328"/>
        <dbReference type="ChEBI" id="CHEBI:15378"/>
        <dbReference type="ChEBI" id="CHEBI:33019"/>
        <dbReference type="ChEBI" id="CHEBI:37575"/>
        <dbReference type="ChEBI" id="CHEBI:57841"/>
        <dbReference type="ChEBI" id="CHEBI:58296"/>
        <dbReference type="EC" id="2.5.1.3"/>
    </reaction>
</comment>
<name>A0AAW9PUS3_9CYAN</name>
<evidence type="ECO:0000256" key="9">
    <source>
        <dbReference type="HAMAP-Rule" id="MF_01327"/>
    </source>
</evidence>
<feature type="binding site" evidence="9">
    <location>
        <begin position="294"/>
        <end position="296"/>
    </location>
    <ligand>
        <name>2-[(2R,5Z)-2-carboxy-4-methylthiazol-5(2H)-ylidene]ethyl phosphate</name>
        <dbReference type="ChEBI" id="CHEBI:62899"/>
    </ligand>
</feature>
<dbReference type="EC" id="2.5.1.3" evidence="9"/>
<protein>
    <recommendedName>
        <fullName evidence="9">Thiamine-phosphate synthase</fullName>
        <shortName evidence="9">TP synthase</shortName>
        <shortName evidence="9">TPS</shortName>
        <ecNumber evidence="9">2.5.1.3</ecNumber>
    </recommendedName>
    <alternativeName>
        <fullName evidence="9">Thiamine-phosphate pyrophosphorylase</fullName>
        <shortName evidence="9">TMP pyrophosphorylase</shortName>
        <shortName evidence="9">TMP-PPase</shortName>
    </alternativeName>
</protein>
<dbReference type="PANTHER" id="PTHR20857:SF15">
    <property type="entry name" value="THIAMINE-PHOSPHATE SYNTHASE"/>
    <property type="match status" value="1"/>
</dbReference>
<comment type="catalytic activity">
    <reaction evidence="8 9 10">
        <text>2-[(2R,5Z)-2-carboxy-4-methylthiazol-5(2H)-ylidene]ethyl phosphate + 4-amino-2-methyl-5-(diphosphooxymethyl)pyrimidine + 2 H(+) = thiamine phosphate + CO2 + diphosphate</text>
        <dbReference type="Rhea" id="RHEA:47844"/>
        <dbReference type="ChEBI" id="CHEBI:15378"/>
        <dbReference type="ChEBI" id="CHEBI:16526"/>
        <dbReference type="ChEBI" id="CHEBI:33019"/>
        <dbReference type="ChEBI" id="CHEBI:37575"/>
        <dbReference type="ChEBI" id="CHEBI:57841"/>
        <dbReference type="ChEBI" id="CHEBI:62899"/>
        <dbReference type="EC" id="2.5.1.3"/>
    </reaction>
</comment>
<gene>
    <name evidence="9" type="primary">thiE</name>
    <name evidence="14" type="ORF">V2H45_20550</name>
</gene>
<comment type="function">
    <text evidence="9">Condenses 4-methyl-5-(beta-hydroxyethyl)thiazole monophosphate (THZ-P) and 2-methyl-4-amino-5-hydroxymethyl pyrimidine pyrophosphate (HMP-PP) to form thiamine monophosphate (TMP).</text>
</comment>
<evidence type="ECO:0000256" key="3">
    <source>
        <dbReference type="ARBA" id="ARBA00022723"/>
    </source>
</evidence>
<dbReference type="CDD" id="cd00564">
    <property type="entry name" value="TMP_TenI"/>
    <property type="match status" value="1"/>
</dbReference>
<dbReference type="InterPro" id="IPR013785">
    <property type="entry name" value="Aldolase_TIM"/>
</dbReference>
<dbReference type="EMBL" id="JAZBJZ010000114">
    <property type="protein sequence ID" value="MEE3719139.1"/>
    <property type="molecule type" value="Genomic_DNA"/>
</dbReference>
<dbReference type="NCBIfam" id="TIGR00693">
    <property type="entry name" value="thiE"/>
    <property type="match status" value="1"/>
</dbReference>
<dbReference type="InterPro" id="IPR036206">
    <property type="entry name" value="ThiamineP_synth_sf"/>
</dbReference>
<evidence type="ECO:0000256" key="2">
    <source>
        <dbReference type="ARBA" id="ARBA00022679"/>
    </source>
</evidence>
<dbReference type="GO" id="GO:0004789">
    <property type="term" value="F:thiamine-phosphate diphosphorylase activity"/>
    <property type="evidence" value="ECO:0007669"/>
    <property type="project" value="UniProtKB-UniRule"/>
</dbReference>
<accession>A0AAW9PUS3</accession>
<comment type="pathway">
    <text evidence="1 9 11">Cofactor biosynthesis; thiamine diphosphate biosynthesis; thiamine phosphate from 4-amino-2-methyl-5-diphosphomethylpyrimidine and 4-methyl-5-(2-phosphoethyl)-thiazole: step 1/1.</text>
</comment>
<dbReference type="HAMAP" id="MF_00097">
    <property type="entry name" value="TMP_synthase"/>
    <property type="match status" value="1"/>
</dbReference>
<dbReference type="InterPro" id="IPR022998">
    <property type="entry name" value="ThiamineP_synth_TenI"/>
</dbReference>
<feature type="domain" description="Thiamine phosphate synthase/TenI" evidence="12">
    <location>
        <begin position="171"/>
        <end position="349"/>
    </location>
</feature>
<feature type="binding site" evidence="9">
    <location>
        <position position="229"/>
    </location>
    <ligand>
        <name>4-amino-2-methyl-5-(diphosphooxymethyl)pyrimidine</name>
        <dbReference type="ChEBI" id="CHEBI:57841"/>
    </ligand>
</feature>
<comment type="similarity">
    <text evidence="9 10">Belongs to the thiamine-phosphate synthase family.</text>
</comment>
<comment type="catalytic activity">
    <reaction evidence="7 9 10">
        <text>2-(2-carboxy-4-methylthiazol-5-yl)ethyl phosphate + 4-amino-2-methyl-5-(diphosphooxymethyl)pyrimidine + 2 H(+) = thiamine phosphate + CO2 + diphosphate</text>
        <dbReference type="Rhea" id="RHEA:47848"/>
        <dbReference type="ChEBI" id="CHEBI:15378"/>
        <dbReference type="ChEBI" id="CHEBI:16526"/>
        <dbReference type="ChEBI" id="CHEBI:33019"/>
        <dbReference type="ChEBI" id="CHEBI:37575"/>
        <dbReference type="ChEBI" id="CHEBI:57841"/>
        <dbReference type="ChEBI" id="CHEBI:62890"/>
        <dbReference type="EC" id="2.5.1.3"/>
    </reaction>
</comment>
<comment type="caution">
    <text evidence="14">The sequence shown here is derived from an EMBL/GenBank/DDBJ whole genome shotgun (WGS) entry which is preliminary data.</text>
</comment>
<evidence type="ECO:0000313" key="15">
    <source>
        <dbReference type="Proteomes" id="UP001333818"/>
    </source>
</evidence>
<dbReference type="AlphaFoldDB" id="A0AAW9PUS3"/>
<evidence type="ECO:0000256" key="4">
    <source>
        <dbReference type="ARBA" id="ARBA00022842"/>
    </source>
</evidence>
<dbReference type="NCBIfam" id="NF002727">
    <property type="entry name" value="PRK02615.1"/>
    <property type="match status" value="1"/>
</dbReference>